<dbReference type="AlphaFoldDB" id="A0A1J1HVJ0"/>
<keyword evidence="2" id="KW-1185">Reference proteome</keyword>
<dbReference type="Proteomes" id="UP000183832">
    <property type="component" value="Unassembled WGS sequence"/>
</dbReference>
<protein>
    <submittedName>
        <fullName evidence="1">CLUMA_CG005591, isoform A</fullName>
    </submittedName>
</protein>
<name>A0A1J1HVJ0_9DIPT</name>
<sequence>MVRVEKSAWEIIKVALDVQMICFLNEHWEHKFPHNCPKQYKDISDIIRGMNILGLVELIMERFQLLNCHDKRKTYEVERVEFKNSSSFNTLCLRLLRLFCTDASCSRVLVLGEEERV</sequence>
<dbReference type="EMBL" id="CVRI01000021">
    <property type="protein sequence ID" value="CRK92011.1"/>
    <property type="molecule type" value="Genomic_DNA"/>
</dbReference>
<accession>A0A1J1HVJ0</accession>
<organism evidence="1 2">
    <name type="scientific">Clunio marinus</name>
    <dbReference type="NCBI Taxonomy" id="568069"/>
    <lineage>
        <taxon>Eukaryota</taxon>
        <taxon>Metazoa</taxon>
        <taxon>Ecdysozoa</taxon>
        <taxon>Arthropoda</taxon>
        <taxon>Hexapoda</taxon>
        <taxon>Insecta</taxon>
        <taxon>Pterygota</taxon>
        <taxon>Neoptera</taxon>
        <taxon>Endopterygota</taxon>
        <taxon>Diptera</taxon>
        <taxon>Nematocera</taxon>
        <taxon>Chironomoidea</taxon>
        <taxon>Chironomidae</taxon>
        <taxon>Clunio</taxon>
    </lineage>
</organism>
<proteinExistence type="predicted"/>
<reference evidence="1 2" key="1">
    <citation type="submission" date="2015-04" db="EMBL/GenBank/DDBJ databases">
        <authorList>
            <person name="Syromyatnikov M.Y."/>
            <person name="Popov V.N."/>
        </authorList>
    </citation>
    <scope>NUCLEOTIDE SEQUENCE [LARGE SCALE GENOMIC DNA]</scope>
</reference>
<gene>
    <name evidence="1" type="ORF">CLUMA_CG005591</name>
</gene>
<evidence type="ECO:0000313" key="1">
    <source>
        <dbReference type="EMBL" id="CRK92011.1"/>
    </source>
</evidence>
<evidence type="ECO:0000313" key="2">
    <source>
        <dbReference type="Proteomes" id="UP000183832"/>
    </source>
</evidence>